<feature type="chain" id="PRO_5033021434" description="Secreted protein" evidence="1">
    <location>
        <begin position="26"/>
        <end position="108"/>
    </location>
</feature>
<keyword evidence="3" id="KW-1185">Reference proteome</keyword>
<dbReference type="Proteomes" id="UP000654075">
    <property type="component" value="Unassembled WGS sequence"/>
</dbReference>
<evidence type="ECO:0008006" key="4">
    <source>
        <dbReference type="Google" id="ProtNLM"/>
    </source>
</evidence>
<dbReference type="AlphaFoldDB" id="A0A813GG95"/>
<dbReference type="EMBL" id="CAJNNV010027841">
    <property type="protein sequence ID" value="CAE8621900.1"/>
    <property type="molecule type" value="Genomic_DNA"/>
</dbReference>
<proteinExistence type="predicted"/>
<sequence length="108" mass="12032">MLLLLLLMLLLLLLLLLLLWLLCGGGFPDGEVTAPDVGDSAWGRVEIRTNTGKRDPRHEFLLRPFNLGWFARLRVNTCVRVCVMAIRSWRLLLAAADGSCGRLFVLAG</sequence>
<accession>A0A813GG95</accession>
<evidence type="ECO:0000313" key="3">
    <source>
        <dbReference type="Proteomes" id="UP000654075"/>
    </source>
</evidence>
<organism evidence="2 3">
    <name type="scientific">Polarella glacialis</name>
    <name type="common">Dinoflagellate</name>
    <dbReference type="NCBI Taxonomy" id="89957"/>
    <lineage>
        <taxon>Eukaryota</taxon>
        <taxon>Sar</taxon>
        <taxon>Alveolata</taxon>
        <taxon>Dinophyceae</taxon>
        <taxon>Suessiales</taxon>
        <taxon>Suessiaceae</taxon>
        <taxon>Polarella</taxon>
    </lineage>
</organism>
<protein>
    <recommendedName>
        <fullName evidence="4">Secreted protein</fullName>
    </recommendedName>
</protein>
<gene>
    <name evidence="2" type="ORF">PGLA1383_LOCUS39417</name>
</gene>
<evidence type="ECO:0000313" key="2">
    <source>
        <dbReference type="EMBL" id="CAE8621900.1"/>
    </source>
</evidence>
<evidence type="ECO:0000256" key="1">
    <source>
        <dbReference type="SAM" id="SignalP"/>
    </source>
</evidence>
<keyword evidence="1" id="KW-0732">Signal</keyword>
<feature type="signal peptide" evidence="1">
    <location>
        <begin position="1"/>
        <end position="25"/>
    </location>
</feature>
<name>A0A813GG95_POLGL</name>
<reference evidence="2" key="1">
    <citation type="submission" date="2021-02" db="EMBL/GenBank/DDBJ databases">
        <authorList>
            <person name="Dougan E. K."/>
            <person name="Rhodes N."/>
            <person name="Thang M."/>
            <person name="Chan C."/>
        </authorList>
    </citation>
    <scope>NUCLEOTIDE SEQUENCE</scope>
</reference>
<comment type="caution">
    <text evidence="2">The sequence shown here is derived from an EMBL/GenBank/DDBJ whole genome shotgun (WGS) entry which is preliminary data.</text>
</comment>